<evidence type="ECO:0000313" key="7">
    <source>
        <dbReference type="EMBL" id="KAK2709917.1"/>
    </source>
</evidence>
<protein>
    <submittedName>
        <fullName evidence="7">Uncharacterized protein</fullName>
    </submittedName>
</protein>
<evidence type="ECO:0000313" key="8">
    <source>
        <dbReference type="Proteomes" id="UP001187531"/>
    </source>
</evidence>
<feature type="transmembrane region" description="Helical" evidence="6">
    <location>
        <begin position="118"/>
        <end position="139"/>
    </location>
</feature>
<keyword evidence="4 6" id="KW-0472">Membrane</keyword>
<evidence type="ECO:0000256" key="2">
    <source>
        <dbReference type="ARBA" id="ARBA00022692"/>
    </source>
</evidence>
<dbReference type="EMBL" id="JAVRJZ010000017">
    <property type="protein sequence ID" value="KAK2709919.1"/>
    <property type="molecule type" value="Genomic_DNA"/>
</dbReference>
<keyword evidence="2 6" id="KW-0812">Transmembrane</keyword>
<feature type="transmembrane region" description="Helical" evidence="6">
    <location>
        <begin position="218"/>
        <end position="240"/>
    </location>
</feature>
<feature type="transmembrane region" description="Helical" evidence="6">
    <location>
        <begin position="51"/>
        <end position="70"/>
    </location>
</feature>
<feature type="transmembrane region" description="Helical" evidence="6">
    <location>
        <begin position="179"/>
        <end position="198"/>
    </location>
</feature>
<evidence type="ECO:0000256" key="6">
    <source>
        <dbReference type="SAM" id="Phobius"/>
    </source>
</evidence>
<feature type="transmembrane region" description="Helical" evidence="6">
    <location>
        <begin position="261"/>
        <end position="282"/>
    </location>
</feature>
<comment type="caution">
    <text evidence="7">The sequence shown here is derived from an EMBL/GenBank/DDBJ whole genome shotgun (WGS) entry which is preliminary data.</text>
</comment>
<dbReference type="GO" id="GO:0016020">
    <property type="term" value="C:membrane"/>
    <property type="evidence" value="ECO:0007669"/>
    <property type="project" value="UniProtKB-SubCell"/>
</dbReference>
<organism evidence="7 8">
    <name type="scientific">Artemia franciscana</name>
    <name type="common">Brine shrimp</name>
    <name type="synonym">Artemia sanfranciscana</name>
    <dbReference type="NCBI Taxonomy" id="6661"/>
    <lineage>
        <taxon>Eukaryota</taxon>
        <taxon>Metazoa</taxon>
        <taxon>Ecdysozoa</taxon>
        <taxon>Arthropoda</taxon>
        <taxon>Crustacea</taxon>
        <taxon>Branchiopoda</taxon>
        <taxon>Anostraca</taxon>
        <taxon>Artemiidae</taxon>
        <taxon>Artemia</taxon>
    </lineage>
</organism>
<comment type="subcellular location">
    <subcellularLocation>
        <location evidence="1">Membrane</location>
        <topology evidence="1">Multi-pass membrane protein</topology>
    </subcellularLocation>
</comment>
<dbReference type="AlphaFoldDB" id="A0AA88KYW9"/>
<feature type="compositionally biased region" description="Low complexity" evidence="5">
    <location>
        <begin position="9"/>
        <end position="19"/>
    </location>
</feature>
<evidence type="ECO:0000256" key="1">
    <source>
        <dbReference type="ARBA" id="ARBA00004141"/>
    </source>
</evidence>
<evidence type="ECO:0000256" key="5">
    <source>
        <dbReference type="SAM" id="MobiDB-lite"/>
    </source>
</evidence>
<dbReference type="EMBL" id="JAVRJZ010000017">
    <property type="protein sequence ID" value="KAK2709917.1"/>
    <property type="molecule type" value="Genomic_DNA"/>
</dbReference>
<name>A0AA88KYW9_ARTSF</name>
<reference evidence="7" key="1">
    <citation type="submission" date="2023-07" db="EMBL/GenBank/DDBJ databases">
        <title>Chromosome-level genome assembly of Artemia franciscana.</title>
        <authorList>
            <person name="Jo E."/>
        </authorList>
    </citation>
    <scope>NUCLEOTIDE SEQUENCE</scope>
    <source>
        <tissue evidence="7">Whole body</tissue>
    </source>
</reference>
<keyword evidence="3 6" id="KW-1133">Transmembrane helix</keyword>
<sequence length="383" mass="43076">MDLPTSTMSNNVSEEVPSNSEEHTNSCAVLNSGDDPLVHEQINAFGIWGPAIYVVEGLIVLLTLSIYSYIGARTTIFAPSKRRTMILWVAATPLVMSTLSFVGILVPRANNGCNYVKTLFMPWVLMHLVNLTLNFHGGVNHLVPQLMRDKATLATCRPFCCCFGLYWKNVPYNKRTMRIVRALVYQVPLTQFLIVFAGHVLEQSGLYTVGYIGPDDSYLWLSLLNFTTFLFAMWGVNMIIAMSAERLAHIKYSKKIRMVQLLIIWIKSQTVLLAIIAGYGGFPCLLPNLSVKAYKNFVENSLIIGECFLISIPLAYEYRLRTGSYDRKDMMTKSSSTPSISTSVETIPQTPDGSIKDFYSRHPRLPRSVSNDEIMNLEFVAYC</sequence>
<evidence type="ECO:0000256" key="3">
    <source>
        <dbReference type="ARBA" id="ARBA00022989"/>
    </source>
</evidence>
<keyword evidence="8" id="KW-1185">Reference proteome</keyword>
<dbReference type="InterPro" id="IPR005178">
    <property type="entry name" value="Ostalpha/TMEM184C"/>
</dbReference>
<evidence type="ECO:0000256" key="4">
    <source>
        <dbReference type="ARBA" id="ARBA00023136"/>
    </source>
</evidence>
<dbReference type="SMART" id="SM01417">
    <property type="entry name" value="Solute_trans_a"/>
    <property type="match status" value="1"/>
</dbReference>
<dbReference type="Pfam" id="PF03619">
    <property type="entry name" value="Solute_trans_a"/>
    <property type="match status" value="1"/>
</dbReference>
<proteinExistence type="predicted"/>
<gene>
    <name evidence="7" type="ORF">QYM36_013561</name>
</gene>
<feature type="region of interest" description="Disordered" evidence="5">
    <location>
        <begin position="1"/>
        <end position="25"/>
    </location>
</feature>
<dbReference type="PANTHER" id="PTHR23423">
    <property type="entry name" value="ORGANIC SOLUTE TRANSPORTER-RELATED"/>
    <property type="match status" value="1"/>
</dbReference>
<feature type="transmembrane region" description="Helical" evidence="6">
    <location>
        <begin position="85"/>
        <end position="106"/>
    </location>
</feature>
<accession>A0AA88KYW9</accession>
<feature type="transmembrane region" description="Helical" evidence="6">
    <location>
        <begin position="302"/>
        <end position="320"/>
    </location>
</feature>
<dbReference type="Proteomes" id="UP001187531">
    <property type="component" value="Unassembled WGS sequence"/>
</dbReference>